<protein>
    <submittedName>
        <fullName evidence="1">Uncharacterized protein</fullName>
    </submittedName>
</protein>
<reference evidence="1" key="1">
    <citation type="journal article" date="2019" name="bioRxiv">
        <title>The Genome of the Zebra Mussel, Dreissena polymorpha: A Resource for Invasive Species Research.</title>
        <authorList>
            <person name="McCartney M.A."/>
            <person name="Auch B."/>
            <person name="Kono T."/>
            <person name="Mallez S."/>
            <person name="Zhang Y."/>
            <person name="Obille A."/>
            <person name="Becker A."/>
            <person name="Abrahante J.E."/>
            <person name="Garbe J."/>
            <person name="Badalamenti J.P."/>
            <person name="Herman A."/>
            <person name="Mangelson H."/>
            <person name="Liachko I."/>
            <person name="Sullivan S."/>
            <person name="Sone E.D."/>
            <person name="Koren S."/>
            <person name="Silverstein K.A.T."/>
            <person name="Beckman K.B."/>
            <person name="Gohl D.M."/>
        </authorList>
    </citation>
    <scope>NUCLEOTIDE SEQUENCE</scope>
    <source>
        <strain evidence="1">Duluth1</strain>
        <tissue evidence="1">Whole animal</tissue>
    </source>
</reference>
<dbReference type="EMBL" id="JAIWYP010000003">
    <property type="protein sequence ID" value="KAH3845533.1"/>
    <property type="molecule type" value="Genomic_DNA"/>
</dbReference>
<evidence type="ECO:0000313" key="2">
    <source>
        <dbReference type="Proteomes" id="UP000828390"/>
    </source>
</evidence>
<comment type="caution">
    <text evidence="1">The sequence shown here is derived from an EMBL/GenBank/DDBJ whole genome shotgun (WGS) entry which is preliminary data.</text>
</comment>
<name>A0A9D4QWI7_DREPO</name>
<reference evidence="1" key="2">
    <citation type="submission" date="2020-11" db="EMBL/GenBank/DDBJ databases">
        <authorList>
            <person name="McCartney M.A."/>
            <person name="Auch B."/>
            <person name="Kono T."/>
            <person name="Mallez S."/>
            <person name="Becker A."/>
            <person name="Gohl D.M."/>
            <person name="Silverstein K.A.T."/>
            <person name="Koren S."/>
            <person name="Bechman K.B."/>
            <person name="Herman A."/>
            <person name="Abrahante J.E."/>
            <person name="Garbe J."/>
        </authorList>
    </citation>
    <scope>NUCLEOTIDE SEQUENCE</scope>
    <source>
        <strain evidence="1">Duluth1</strain>
        <tissue evidence="1">Whole animal</tissue>
    </source>
</reference>
<evidence type="ECO:0000313" key="1">
    <source>
        <dbReference type="EMBL" id="KAH3845533.1"/>
    </source>
</evidence>
<dbReference type="AlphaFoldDB" id="A0A9D4QWI7"/>
<keyword evidence="2" id="KW-1185">Reference proteome</keyword>
<organism evidence="1 2">
    <name type="scientific">Dreissena polymorpha</name>
    <name type="common">Zebra mussel</name>
    <name type="synonym">Mytilus polymorpha</name>
    <dbReference type="NCBI Taxonomy" id="45954"/>
    <lineage>
        <taxon>Eukaryota</taxon>
        <taxon>Metazoa</taxon>
        <taxon>Spiralia</taxon>
        <taxon>Lophotrochozoa</taxon>
        <taxon>Mollusca</taxon>
        <taxon>Bivalvia</taxon>
        <taxon>Autobranchia</taxon>
        <taxon>Heteroconchia</taxon>
        <taxon>Euheterodonta</taxon>
        <taxon>Imparidentia</taxon>
        <taxon>Neoheterodontei</taxon>
        <taxon>Myida</taxon>
        <taxon>Dreissenoidea</taxon>
        <taxon>Dreissenidae</taxon>
        <taxon>Dreissena</taxon>
    </lineage>
</organism>
<gene>
    <name evidence="1" type="ORF">DPMN_087814</name>
</gene>
<proteinExistence type="predicted"/>
<accession>A0A9D4QWI7</accession>
<feature type="non-terminal residue" evidence="1">
    <location>
        <position position="52"/>
    </location>
</feature>
<dbReference type="Proteomes" id="UP000828390">
    <property type="component" value="Unassembled WGS sequence"/>
</dbReference>
<sequence>MGRQFYNRSASDLEGGSQGILFILEGSEQGHGLSGYFLHQRHSHWQICKSTQ</sequence>